<evidence type="ECO:0000313" key="2">
    <source>
        <dbReference type="Proteomes" id="UP000834106"/>
    </source>
</evidence>
<evidence type="ECO:0000313" key="1">
    <source>
        <dbReference type="EMBL" id="CAI9773465.1"/>
    </source>
</evidence>
<dbReference type="PANTHER" id="PTHR33625">
    <property type="entry name" value="OS08G0179900 PROTEIN"/>
    <property type="match status" value="1"/>
</dbReference>
<reference evidence="1" key="1">
    <citation type="submission" date="2023-05" db="EMBL/GenBank/DDBJ databases">
        <authorList>
            <person name="Huff M."/>
        </authorList>
    </citation>
    <scope>NUCLEOTIDE SEQUENCE</scope>
</reference>
<dbReference type="PANTHER" id="PTHR33625:SF4">
    <property type="entry name" value="OS08G0179900 PROTEIN"/>
    <property type="match status" value="1"/>
</dbReference>
<sequence length="269" mass="29224">MGGANAMKAVAKVTRTLPVNGGARQLTVENHPVSVAAVSARSPTEMEAPLMASSSQLKEELRVTAGEPLPRVIFIGLPTLQEAREATSELSHAGRLFLASSNSVRHEDMAVADQHPSSLLRSNSHLPTSAIQAFQLLYESPPVQNAVSSIVADSNVWNAVIQNQDFQDFLQSRRSLAPSNLDQPSLGTIDDDASFESITNFLQTIKGIVVDVMDCMIHWSVLFKNLTEADRMPRNDDGSTIFDSSNNLVKSIVGLVVSVIMMILMKRIK</sequence>
<accession>A0AAD1ZQ10</accession>
<protein>
    <submittedName>
        <fullName evidence="1">Uncharacterized protein</fullName>
    </submittedName>
</protein>
<proteinExistence type="predicted"/>
<dbReference type="AlphaFoldDB" id="A0AAD1ZQ10"/>
<organism evidence="1 2">
    <name type="scientific">Fraxinus pennsylvanica</name>
    <dbReference type="NCBI Taxonomy" id="56036"/>
    <lineage>
        <taxon>Eukaryota</taxon>
        <taxon>Viridiplantae</taxon>
        <taxon>Streptophyta</taxon>
        <taxon>Embryophyta</taxon>
        <taxon>Tracheophyta</taxon>
        <taxon>Spermatophyta</taxon>
        <taxon>Magnoliopsida</taxon>
        <taxon>eudicotyledons</taxon>
        <taxon>Gunneridae</taxon>
        <taxon>Pentapetalae</taxon>
        <taxon>asterids</taxon>
        <taxon>lamiids</taxon>
        <taxon>Lamiales</taxon>
        <taxon>Oleaceae</taxon>
        <taxon>Oleeae</taxon>
        <taxon>Fraxinus</taxon>
    </lineage>
</organism>
<name>A0AAD1ZQ10_9LAMI</name>
<keyword evidence="2" id="KW-1185">Reference proteome</keyword>
<dbReference type="EMBL" id="OU503047">
    <property type="protein sequence ID" value="CAI9773465.1"/>
    <property type="molecule type" value="Genomic_DNA"/>
</dbReference>
<dbReference type="Proteomes" id="UP000834106">
    <property type="component" value="Chromosome 12"/>
</dbReference>
<gene>
    <name evidence="1" type="ORF">FPE_LOCUS20895</name>
</gene>